<feature type="domain" description="TFIIF beta subunit N-terminal" evidence="10">
    <location>
        <begin position="49"/>
        <end position="165"/>
    </location>
</feature>
<evidence type="ECO:0000256" key="3">
    <source>
        <dbReference type="ARBA" id="ARBA00020815"/>
    </source>
</evidence>
<dbReference type="CDD" id="cd07980">
    <property type="entry name" value="TFIIF_beta"/>
    <property type="match status" value="1"/>
</dbReference>
<keyword evidence="12" id="KW-1185">Reference proteome</keyword>
<feature type="domain" description="TFIIF beta subunit HTH" evidence="9">
    <location>
        <begin position="223"/>
        <end position="286"/>
    </location>
</feature>
<evidence type="ECO:0000256" key="8">
    <source>
        <dbReference type="ARBA" id="ARBA00033388"/>
    </source>
</evidence>
<comment type="similarity">
    <text evidence="2">Belongs to the TFIIF beta subunit family.</text>
</comment>
<name>A0A8W8IYW2_MAGGI</name>
<dbReference type="Gene3D" id="1.10.10.10">
    <property type="entry name" value="Winged helix-like DNA-binding domain superfamily/Winged helix DNA-binding domain"/>
    <property type="match status" value="1"/>
</dbReference>
<dbReference type="GO" id="GO:0006367">
    <property type="term" value="P:transcription initiation at RNA polymerase II promoter"/>
    <property type="evidence" value="ECO:0007669"/>
    <property type="project" value="InterPro"/>
</dbReference>
<evidence type="ECO:0000256" key="2">
    <source>
        <dbReference type="ARBA" id="ARBA00009543"/>
    </source>
</evidence>
<dbReference type="Proteomes" id="UP000005408">
    <property type="component" value="Unassembled WGS sequence"/>
</dbReference>
<keyword evidence="5" id="KW-0238">DNA-binding</keyword>
<dbReference type="PANTHER" id="PTHR10445:SF0">
    <property type="entry name" value="GENERAL TRANSCRIPTION FACTOR IIF SUBUNIT 2"/>
    <property type="match status" value="1"/>
</dbReference>
<comment type="subcellular location">
    <subcellularLocation>
        <location evidence="1">Nucleus</location>
    </subcellularLocation>
</comment>
<reference evidence="11" key="1">
    <citation type="submission" date="2022-08" db="UniProtKB">
        <authorList>
            <consortium name="EnsemblMetazoa"/>
        </authorList>
    </citation>
    <scope>IDENTIFICATION</scope>
    <source>
        <strain evidence="11">05x7-T-G4-1.051#20</strain>
    </source>
</reference>
<evidence type="ECO:0000256" key="7">
    <source>
        <dbReference type="ARBA" id="ARBA00023242"/>
    </source>
</evidence>
<dbReference type="Pfam" id="PF17683">
    <property type="entry name" value="TFIIF_beta_N"/>
    <property type="match status" value="1"/>
</dbReference>
<dbReference type="AlphaFoldDB" id="A0A8W8IYW2"/>
<proteinExistence type="inferred from homology"/>
<sequence>MYFLYNFAPDCKQEVKSFHVFCTKKSSEIMSIPEKIQEPRNVDLAAAGRGVWLVKVPKYLQERWEKNKSTKTEVGKMRITRSRFPGQKPKVTFTIDEELAKGSPGEMPIPREHNMILTGLGNQNLVVFSQTPVTVKQESSSGSVDVVASDRIAVEGKVIQRADCQPDKTISYMNLKRKQLEIKNKPQREVIQITKVVPMYKPVNNHVHNAPSSDKNKVEKRLREDKEKVMDILFNAFEKHQYYNVKDLVTLTKQPITYLKEILKEICTYNMKAPHRNMWELKPEYRHYKEQQSSG</sequence>
<evidence type="ECO:0000256" key="4">
    <source>
        <dbReference type="ARBA" id="ARBA00023015"/>
    </source>
</evidence>
<organism evidence="11 12">
    <name type="scientific">Magallana gigas</name>
    <name type="common">Pacific oyster</name>
    <name type="synonym">Crassostrea gigas</name>
    <dbReference type="NCBI Taxonomy" id="29159"/>
    <lineage>
        <taxon>Eukaryota</taxon>
        <taxon>Metazoa</taxon>
        <taxon>Spiralia</taxon>
        <taxon>Lophotrochozoa</taxon>
        <taxon>Mollusca</taxon>
        <taxon>Bivalvia</taxon>
        <taxon>Autobranchia</taxon>
        <taxon>Pteriomorphia</taxon>
        <taxon>Ostreida</taxon>
        <taxon>Ostreoidea</taxon>
        <taxon>Ostreidae</taxon>
        <taxon>Magallana</taxon>
    </lineage>
</organism>
<evidence type="ECO:0000256" key="1">
    <source>
        <dbReference type="ARBA" id="ARBA00004123"/>
    </source>
</evidence>
<dbReference type="InterPro" id="IPR011039">
    <property type="entry name" value="TFIIF_interaction"/>
</dbReference>
<keyword evidence="4" id="KW-0805">Transcription regulation</keyword>
<dbReference type="SUPFAM" id="SSF46785">
    <property type="entry name" value="Winged helix' DNA-binding domain"/>
    <property type="match status" value="1"/>
</dbReference>
<evidence type="ECO:0000259" key="10">
    <source>
        <dbReference type="Pfam" id="PF17683"/>
    </source>
</evidence>
<dbReference type="InterPro" id="IPR003196">
    <property type="entry name" value="TFIIF_beta"/>
</dbReference>
<dbReference type="GO" id="GO:0006368">
    <property type="term" value="P:transcription elongation by RNA polymerase II"/>
    <property type="evidence" value="ECO:0007669"/>
    <property type="project" value="UniProtKB-ARBA"/>
</dbReference>
<dbReference type="EnsemblMetazoa" id="G16495.1">
    <property type="protein sequence ID" value="G16495.1:cds"/>
    <property type="gene ID" value="G16495"/>
</dbReference>
<keyword evidence="6" id="KW-0804">Transcription</keyword>
<dbReference type="GO" id="GO:0005674">
    <property type="term" value="C:transcription factor TFIIF complex"/>
    <property type="evidence" value="ECO:0007669"/>
    <property type="project" value="InterPro"/>
</dbReference>
<dbReference type="SUPFAM" id="SSF50916">
    <property type="entry name" value="Rap30/74 interaction domains"/>
    <property type="match status" value="1"/>
</dbReference>
<dbReference type="InterPro" id="IPR040504">
    <property type="entry name" value="TFIIF_beta_N"/>
</dbReference>
<dbReference type="PANTHER" id="PTHR10445">
    <property type="entry name" value="GENERAL TRANSCRIPTION FACTOR IIF SUBUNIT 2"/>
    <property type="match status" value="1"/>
</dbReference>
<evidence type="ECO:0000313" key="11">
    <source>
        <dbReference type="EnsemblMetazoa" id="G16495.1:cds"/>
    </source>
</evidence>
<evidence type="ECO:0000313" key="12">
    <source>
        <dbReference type="Proteomes" id="UP000005408"/>
    </source>
</evidence>
<evidence type="ECO:0000256" key="6">
    <source>
        <dbReference type="ARBA" id="ARBA00023163"/>
    </source>
</evidence>
<evidence type="ECO:0000256" key="5">
    <source>
        <dbReference type="ARBA" id="ARBA00023125"/>
    </source>
</evidence>
<dbReference type="Pfam" id="PF02270">
    <property type="entry name" value="TFIIF_beta"/>
    <property type="match status" value="1"/>
</dbReference>
<accession>A0A8W8IYW2</accession>
<dbReference type="InterPro" id="IPR036388">
    <property type="entry name" value="WH-like_DNA-bd_sf"/>
</dbReference>
<evidence type="ECO:0000259" key="9">
    <source>
        <dbReference type="Pfam" id="PF02270"/>
    </source>
</evidence>
<dbReference type="GO" id="GO:0003677">
    <property type="term" value="F:DNA binding"/>
    <property type="evidence" value="ECO:0007669"/>
    <property type="project" value="UniProtKB-KW"/>
</dbReference>
<dbReference type="InterPro" id="IPR040450">
    <property type="entry name" value="TFIIF_beta_HTH"/>
</dbReference>
<dbReference type="InterPro" id="IPR036390">
    <property type="entry name" value="WH_DNA-bd_sf"/>
</dbReference>
<protein>
    <recommendedName>
        <fullName evidence="3">General transcription factor IIF subunit 2</fullName>
    </recommendedName>
    <alternativeName>
        <fullName evidence="8">Transcription initiation factor IIF subunit beta</fullName>
    </alternativeName>
</protein>
<dbReference type="FunFam" id="1.10.10.10:FF:000035">
    <property type="entry name" value="General transcription factor IIF subunit 2"/>
    <property type="match status" value="1"/>
</dbReference>
<keyword evidence="7" id="KW-0539">Nucleus</keyword>